<organism evidence="1 2">
    <name type="scientific">Geodia barretti</name>
    <name type="common">Barrett's horny sponge</name>
    <dbReference type="NCBI Taxonomy" id="519541"/>
    <lineage>
        <taxon>Eukaryota</taxon>
        <taxon>Metazoa</taxon>
        <taxon>Porifera</taxon>
        <taxon>Demospongiae</taxon>
        <taxon>Heteroscleromorpha</taxon>
        <taxon>Tetractinellida</taxon>
        <taxon>Astrophorina</taxon>
        <taxon>Geodiidae</taxon>
        <taxon>Geodia</taxon>
    </lineage>
</organism>
<evidence type="ECO:0000313" key="1">
    <source>
        <dbReference type="EMBL" id="CAI8042417.1"/>
    </source>
</evidence>
<dbReference type="EMBL" id="CASHTH010003266">
    <property type="protein sequence ID" value="CAI8042417.1"/>
    <property type="molecule type" value="Genomic_DNA"/>
</dbReference>
<name>A0AA35X999_GEOBA</name>
<protein>
    <submittedName>
        <fullName evidence="1">Uncharacterized protein</fullName>
    </submittedName>
</protein>
<keyword evidence="2" id="KW-1185">Reference proteome</keyword>
<dbReference type="AlphaFoldDB" id="A0AA35X999"/>
<sequence>MDVLRSLLEKRSLSGTWSRRCVLYAAHGPGYARLREHAYSHWSRAVMEITRRTLFVT</sequence>
<evidence type="ECO:0000313" key="2">
    <source>
        <dbReference type="Proteomes" id="UP001174909"/>
    </source>
</evidence>
<proteinExistence type="predicted"/>
<dbReference type="Proteomes" id="UP001174909">
    <property type="component" value="Unassembled WGS sequence"/>
</dbReference>
<gene>
    <name evidence="1" type="ORF">GBAR_LOCUS23560</name>
</gene>
<reference evidence="1" key="1">
    <citation type="submission" date="2023-03" db="EMBL/GenBank/DDBJ databases">
        <authorList>
            <person name="Steffen K."/>
            <person name="Cardenas P."/>
        </authorList>
    </citation>
    <scope>NUCLEOTIDE SEQUENCE</scope>
</reference>
<comment type="caution">
    <text evidence="1">The sequence shown here is derived from an EMBL/GenBank/DDBJ whole genome shotgun (WGS) entry which is preliminary data.</text>
</comment>
<accession>A0AA35X999</accession>